<name>A0AAQ4CQJ0_9CREN</name>
<feature type="transmembrane region" description="Helical" evidence="1">
    <location>
        <begin position="12"/>
        <end position="32"/>
    </location>
</feature>
<proteinExistence type="predicted"/>
<dbReference type="InterPro" id="IPR036259">
    <property type="entry name" value="MFS_trans_sf"/>
</dbReference>
<keyword evidence="1" id="KW-1133">Transmembrane helix</keyword>
<organism evidence="3 4">
    <name type="scientific">Saccharolobus caldissimus</name>
    <dbReference type="NCBI Taxonomy" id="1702097"/>
    <lineage>
        <taxon>Archaea</taxon>
        <taxon>Thermoproteota</taxon>
        <taxon>Thermoprotei</taxon>
        <taxon>Sulfolobales</taxon>
        <taxon>Sulfolobaceae</taxon>
        <taxon>Saccharolobus</taxon>
    </lineage>
</organism>
<dbReference type="InterPro" id="IPR020846">
    <property type="entry name" value="MFS_dom"/>
</dbReference>
<evidence type="ECO:0000313" key="3">
    <source>
        <dbReference type="EMBL" id="BDB98071.1"/>
    </source>
</evidence>
<protein>
    <submittedName>
        <fullName evidence="3">MFS transporter</fullName>
    </submittedName>
</protein>
<sequence length="417" mass="46480">MIKYKDKKWMYLVIPFNASTGPLSTLITLQIISLGGNAISVAYVISLSNAVLIPASMIWGFMADRLDRKKQILISFGGTALPLIFMPLANSIPLIALNYSLITFMSTASSTPFNLLVMESAEKKHWGQLFSRFSFLSSLGVLIGLIVSTFLVIILRIYEIEEILGLTVLATLIAGLKILPKPIVTFERTAILHHKESFLARMIHLPMMFLHLPNLHNFKMFSLRRLLRKPINYIPLLYIGIVIFYISSGIFNTVYPAGLYIKGLDKAEVLSVITVGMIFQILGFRFASNLLESRDEKRLAYISLILRGSSYIILGLFAQLFLGIPILISGLIFYPLAAGIAFSIFYSSSTTLIFKIVGERRQGTGLGVYSTVVGLSMFLGSLLSGYITHFISYGIDFIIAGILLIFDSFLFRYLEEG</sequence>
<dbReference type="SUPFAM" id="SSF103473">
    <property type="entry name" value="MFS general substrate transporter"/>
    <property type="match status" value="1"/>
</dbReference>
<dbReference type="PANTHER" id="PTHR23518:SF2">
    <property type="entry name" value="MAJOR FACILITATOR SUPERFAMILY TRANSPORTER"/>
    <property type="match status" value="1"/>
</dbReference>
<evidence type="ECO:0000313" key="4">
    <source>
        <dbReference type="Proteomes" id="UP001319921"/>
    </source>
</evidence>
<feature type="transmembrane region" description="Helical" evidence="1">
    <location>
        <begin position="299"/>
        <end position="326"/>
    </location>
</feature>
<feature type="transmembrane region" description="Helical" evidence="1">
    <location>
        <begin position="332"/>
        <end position="354"/>
    </location>
</feature>
<keyword evidence="1" id="KW-0812">Transmembrane</keyword>
<dbReference type="PANTHER" id="PTHR23518">
    <property type="entry name" value="C-METHYLTRANSFERASE"/>
    <property type="match status" value="1"/>
</dbReference>
<evidence type="ECO:0000259" key="2">
    <source>
        <dbReference type="PROSITE" id="PS50850"/>
    </source>
</evidence>
<dbReference type="AlphaFoldDB" id="A0AAQ4CQJ0"/>
<feature type="domain" description="Major facilitator superfamily (MFS) profile" evidence="2">
    <location>
        <begin position="233"/>
        <end position="417"/>
    </location>
</feature>
<keyword evidence="4" id="KW-1185">Reference proteome</keyword>
<keyword evidence="1" id="KW-0472">Membrane</keyword>
<accession>A0AAQ4CQJ0</accession>
<dbReference type="GO" id="GO:0016020">
    <property type="term" value="C:membrane"/>
    <property type="evidence" value="ECO:0007669"/>
    <property type="project" value="UniProtKB-SubCell"/>
</dbReference>
<dbReference type="InterPro" id="IPR011701">
    <property type="entry name" value="MFS"/>
</dbReference>
<dbReference type="PROSITE" id="PS50850">
    <property type="entry name" value="MFS"/>
    <property type="match status" value="1"/>
</dbReference>
<reference evidence="3 4" key="1">
    <citation type="journal article" date="2022" name="Microbiol. Resour. Announc.">
        <title>Complete Genome Sequence of the Hyperthermophilic and Acidophilic Archaeon Saccharolobus caldissimus Strain HS-3T.</title>
        <authorList>
            <person name="Sakai H.D."/>
            <person name="Kurosawa N."/>
        </authorList>
    </citation>
    <scope>NUCLEOTIDE SEQUENCE [LARGE SCALE GENOMIC DNA]</scope>
    <source>
        <strain evidence="3 4">JCM32116</strain>
    </source>
</reference>
<dbReference type="KEGG" id="scas:SACC_10880"/>
<dbReference type="GO" id="GO:0022857">
    <property type="term" value="F:transmembrane transporter activity"/>
    <property type="evidence" value="ECO:0007669"/>
    <property type="project" value="InterPro"/>
</dbReference>
<feature type="transmembrane region" description="Helical" evidence="1">
    <location>
        <begin position="267"/>
        <end position="287"/>
    </location>
</feature>
<feature type="transmembrane region" description="Helical" evidence="1">
    <location>
        <begin position="233"/>
        <end position="255"/>
    </location>
</feature>
<feature type="transmembrane region" description="Helical" evidence="1">
    <location>
        <begin position="129"/>
        <end position="157"/>
    </location>
</feature>
<dbReference type="EMBL" id="AP025226">
    <property type="protein sequence ID" value="BDB98071.1"/>
    <property type="molecule type" value="Genomic_DNA"/>
</dbReference>
<evidence type="ECO:0000256" key="1">
    <source>
        <dbReference type="SAM" id="Phobius"/>
    </source>
</evidence>
<feature type="transmembrane region" description="Helical" evidence="1">
    <location>
        <begin position="366"/>
        <end position="387"/>
    </location>
</feature>
<dbReference type="Pfam" id="PF07690">
    <property type="entry name" value="MFS_1"/>
    <property type="match status" value="2"/>
</dbReference>
<dbReference type="GeneID" id="68865832"/>
<feature type="transmembrane region" description="Helical" evidence="1">
    <location>
        <begin position="38"/>
        <end position="60"/>
    </location>
</feature>
<dbReference type="Gene3D" id="1.20.1250.20">
    <property type="entry name" value="MFS general substrate transporter like domains"/>
    <property type="match status" value="2"/>
</dbReference>
<gene>
    <name evidence="3" type="ORF">SACC_10880</name>
</gene>
<feature type="transmembrane region" description="Helical" evidence="1">
    <location>
        <begin position="163"/>
        <end position="179"/>
    </location>
</feature>
<dbReference type="RefSeq" id="WP_229572016.1">
    <property type="nucleotide sequence ID" value="NZ_AP025226.1"/>
</dbReference>
<feature type="transmembrane region" description="Helical" evidence="1">
    <location>
        <begin position="72"/>
        <end position="89"/>
    </location>
</feature>
<dbReference type="Proteomes" id="UP001319921">
    <property type="component" value="Chromosome"/>
</dbReference>
<feature type="transmembrane region" description="Helical" evidence="1">
    <location>
        <begin position="393"/>
        <end position="414"/>
    </location>
</feature>